<dbReference type="InterPro" id="IPR000073">
    <property type="entry name" value="AB_hydrolase_1"/>
</dbReference>
<comment type="caution">
    <text evidence="3">The sequence shown here is derived from an EMBL/GenBank/DDBJ whole genome shotgun (WGS) entry which is preliminary data.</text>
</comment>
<comment type="similarity">
    <text evidence="1">Belongs to the AB hydrolase superfamily. FUS2 hydrolase family.</text>
</comment>
<dbReference type="AlphaFoldDB" id="A0AAN6RHJ7"/>
<evidence type="ECO:0000259" key="2">
    <source>
        <dbReference type="Pfam" id="PF12697"/>
    </source>
</evidence>
<sequence length="393" mass="43758">MLQLHPALNFHYETMRALGTVPYNGADTEILSIMPKIQPGDFNSWYTEWYNLAQRVLSTINATKGVTYSPATLRNVFFRASHYFFVADFFLHENKSDPRMENCYSLWRHYFDKANALLDIPGTHHSIPAEGFQIPAIIFRAAGASSVNPRPTLLVGGGFESNMEETFHVFGVAALQRDYNVIIYEGPGHRALVNQGIGSTSEWEKAVPPIVDYVFAHKEKDFSFIDTSKIGLVGMSLGGYLAARAAAFEPRLAAVMCVDGVYDFLEAAFKIFPEGKDAWDRGDAKEFDRVFETGREEWSTNRRWFHDDLKYTFCKESAYEAFKICEAMSLGGGVAEKIGMPAFVGDAADDMFFEGQSGRVVEGIGENATLKRFGADQGAQLHCQSGWGVGVFG</sequence>
<dbReference type="PANTHER" id="PTHR22946">
    <property type="entry name" value="DIENELACTONE HYDROLASE DOMAIN-CONTAINING PROTEIN-RELATED"/>
    <property type="match status" value="1"/>
</dbReference>
<dbReference type="SUPFAM" id="SSF53474">
    <property type="entry name" value="alpha/beta-Hydrolases"/>
    <property type="match status" value="1"/>
</dbReference>
<dbReference type="EMBL" id="WVTA01000004">
    <property type="protein sequence ID" value="KAK3213500.1"/>
    <property type="molecule type" value="Genomic_DNA"/>
</dbReference>
<dbReference type="Pfam" id="PF12697">
    <property type="entry name" value="Abhydrolase_6"/>
    <property type="match status" value="1"/>
</dbReference>
<protein>
    <recommendedName>
        <fullName evidence="2">AB hydrolase-1 domain-containing protein</fullName>
    </recommendedName>
</protein>
<evidence type="ECO:0000256" key="1">
    <source>
        <dbReference type="ARBA" id="ARBA00038115"/>
    </source>
</evidence>
<dbReference type="Gene3D" id="3.40.50.1820">
    <property type="entry name" value="alpha/beta hydrolase"/>
    <property type="match status" value="1"/>
</dbReference>
<evidence type="ECO:0000313" key="3">
    <source>
        <dbReference type="EMBL" id="KAK3213500.1"/>
    </source>
</evidence>
<dbReference type="PANTHER" id="PTHR22946:SF12">
    <property type="entry name" value="CONIDIAL PIGMENT BIOSYNTHESIS PROTEIN AYG1 (AFU_ORTHOLOGUE AFUA_2G17550)"/>
    <property type="match status" value="1"/>
</dbReference>
<gene>
    <name evidence="3" type="ORF">GRF29_28g93567</name>
</gene>
<feature type="domain" description="AB hydrolase-1" evidence="2">
    <location>
        <begin position="164"/>
        <end position="309"/>
    </location>
</feature>
<keyword evidence="4" id="KW-1185">Reference proteome</keyword>
<name>A0AAN6RHJ7_9PLEO</name>
<dbReference type="Gene3D" id="1.20.1440.110">
    <property type="entry name" value="acylaminoacyl peptidase"/>
    <property type="match status" value="1"/>
</dbReference>
<accession>A0AAN6RHJ7</accession>
<proteinExistence type="inferred from homology"/>
<dbReference type="Proteomes" id="UP001280581">
    <property type="component" value="Unassembled WGS sequence"/>
</dbReference>
<dbReference type="InterPro" id="IPR050261">
    <property type="entry name" value="FrsA_esterase"/>
</dbReference>
<organism evidence="3 4">
    <name type="scientific">Pseudopithomyces chartarum</name>
    <dbReference type="NCBI Taxonomy" id="1892770"/>
    <lineage>
        <taxon>Eukaryota</taxon>
        <taxon>Fungi</taxon>
        <taxon>Dikarya</taxon>
        <taxon>Ascomycota</taxon>
        <taxon>Pezizomycotina</taxon>
        <taxon>Dothideomycetes</taxon>
        <taxon>Pleosporomycetidae</taxon>
        <taxon>Pleosporales</taxon>
        <taxon>Massarineae</taxon>
        <taxon>Didymosphaeriaceae</taxon>
        <taxon>Pseudopithomyces</taxon>
    </lineage>
</organism>
<dbReference type="InterPro" id="IPR029058">
    <property type="entry name" value="AB_hydrolase_fold"/>
</dbReference>
<evidence type="ECO:0000313" key="4">
    <source>
        <dbReference type="Proteomes" id="UP001280581"/>
    </source>
</evidence>
<reference evidence="3 4" key="1">
    <citation type="submission" date="2021-02" db="EMBL/GenBank/DDBJ databases">
        <title>Genome assembly of Pseudopithomyces chartarum.</title>
        <authorList>
            <person name="Jauregui R."/>
            <person name="Singh J."/>
            <person name="Voisey C."/>
        </authorList>
    </citation>
    <scope>NUCLEOTIDE SEQUENCE [LARGE SCALE GENOMIC DNA]</scope>
    <source>
        <strain evidence="3 4">AGR01</strain>
    </source>
</reference>